<keyword evidence="2 4" id="KW-0472">Membrane</keyword>
<keyword evidence="3" id="KW-0998">Cell outer membrane</keyword>
<dbReference type="InterPro" id="IPR036737">
    <property type="entry name" value="OmpA-like_sf"/>
</dbReference>
<evidence type="ECO:0000256" key="5">
    <source>
        <dbReference type="SAM" id="SignalP"/>
    </source>
</evidence>
<dbReference type="InterPro" id="IPR011659">
    <property type="entry name" value="WD40"/>
</dbReference>
<evidence type="ECO:0000256" key="4">
    <source>
        <dbReference type="PROSITE-ProRule" id="PRU00473"/>
    </source>
</evidence>
<dbReference type="PROSITE" id="PS51123">
    <property type="entry name" value="OMPA_2"/>
    <property type="match status" value="1"/>
</dbReference>
<accession>A0A7X9XB64</accession>
<keyword evidence="5" id="KW-0732">Signal</keyword>
<dbReference type="SUPFAM" id="SSF103088">
    <property type="entry name" value="OmpA-like"/>
    <property type="match status" value="1"/>
</dbReference>
<dbReference type="AlphaFoldDB" id="A0A7X9XB64"/>
<sequence>MLKRILLSLLMFPLLCNTITAQNIHEEDAIKKILEGNIEGAITDLRLSLEKDSTAVLSQFALANQLFEKVEADEKRNRVNIRFVNMDGYFKDFKEAYEWSLVASENYKKLTEEEKKRIRQSLSVTGDEVTGFLTSRIQSEAFAFLNQAPYRRPTHQLYRTEVYNRIMEGDTLMALREIFIRQCGEYIDDYPKSPYLQKVNELRKGVLKEYLTNTTLRQYGDKSGHMFERYCHEIIELYPEEELKDLIPIYYGKEYGFSKENMYKAEGYKKLKSFADSEGLSMIEVLCQLNIHDGDCQTQNEGLYDRFIRHMAPMDIALIAVKKMTAPPFKAHNFTEVQNIYKKYKPLFPEQQKYFDSILELFTREETPRYLANLGNNVNTIAREYQPVITLDEEYLYFARKTAKSGEDVYVSKKDHITGEWGFAEEIFEVNTESHEVPLGVSGDGRTLLLYGNYSKIKRFSYVRNTESRLGKGDFYYSTKMKDGKWSAVNVFKYPINTPYYEAGLSLSLEGDLAFFTSDRPGGVGGYNPNYPDDGLYFHGSGEFNTDIYVSVKNEDGSWGEPINLGETINTPFAEKNPYLHPDKETLYFCSDGHPGLGGYDIFMAKRLDHDRWDKWSEPINLGISVNGVDDDAFYLTSVGDKALVVSSKEKENYGRDDIYELKIPEAVRPMPMLFAHGKVVDPDGEGIPELSIKVVSADGEEILKRKTADNGEFQIAVPQDQEYLIYVDDENYIGSSVELTDDPDHNLLLQPMETVDLKDESGDASFIMTSLNFDTNSSNIRSESFFDLDRLAVMMTRNQLWILVIEGHTDNVDTKEYNIELSKARANAVKQYLVNKGIHTSRLDAYGFGEERPIDSNSTKEGRQENRRVVFTILK</sequence>
<dbReference type="InterPro" id="IPR008969">
    <property type="entry name" value="CarboxyPept-like_regulatory"/>
</dbReference>
<evidence type="ECO:0000313" key="7">
    <source>
        <dbReference type="EMBL" id="NME70406.1"/>
    </source>
</evidence>
<evidence type="ECO:0000256" key="1">
    <source>
        <dbReference type="ARBA" id="ARBA00004442"/>
    </source>
</evidence>
<name>A0A7X9XB64_9BACT</name>
<dbReference type="GO" id="GO:0009279">
    <property type="term" value="C:cell outer membrane"/>
    <property type="evidence" value="ECO:0007669"/>
    <property type="project" value="UniProtKB-SubCell"/>
</dbReference>
<dbReference type="Pfam" id="PF07676">
    <property type="entry name" value="PD40"/>
    <property type="match status" value="1"/>
</dbReference>
<dbReference type="SUPFAM" id="SSF49464">
    <property type="entry name" value="Carboxypeptidase regulatory domain-like"/>
    <property type="match status" value="1"/>
</dbReference>
<dbReference type="Pfam" id="PF00691">
    <property type="entry name" value="OmpA"/>
    <property type="match status" value="1"/>
</dbReference>
<dbReference type="InterPro" id="IPR050330">
    <property type="entry name" value="Bact_OuterMem_StrucFunc"/>
</dbReference>
<evidence type="ECO:0000313" key="8">
    <source>
        <dbReference type="Proteomes" id="UP000576082"/>
    </source>
</evidence>
<evidence type="ECO:0000256" key="3">
    <source>
        <dbReference type="ARBA" id="ARBA00023237"/>
    </source>
</evidence>
<dbReference type="PRINTS" id="PR01021">
    <property type="entry name" value="OMPADOMAIN"/>
</dbReference>
<proteinExistence type="predicted"/>
<dbReference type="CDD" id="cd07185">
    <property type="entry name" value="OmpA_C-like"/>
    <property type="match status" value="1"/>
</dbReference>
<dbReference type="RefSeq" id="WP_169658645.1">
    <property type="nucleotide sequence ID" value="NZ_JABANE010000063.1"/>
</dbReference>
<comment type="subcellular location">
    <subcellularLocation>
        <location evidence="1">Cell outer membrane</location>
    </subcellularLocation>
</comment>
<dbReference type="InterPro" id="IPR006664">
    <property type="entry name" value="OMP_bac"/>
</dbReference>
<organism evidence="7 8">
    <name type="scientific">Flammeovirga aprica JL-4</name>
    <dbReference type="NCBI Taxonomy" id="694437"/>
    <lineage>
        <taxon>Bacteria</taxon>
        <taxon>Pseudomonadati</taxon>
        <taxon>Bacteroidota</taxon>
        <taxon>Cytophagia</taxon>
        <taxon>Cytophagales</taxon>
        <taxon>Flammeovirgaceae</taxon>
        <taxon>Flammeovirga</taxon>
    </lineage>
</organism>
<feature type="chain" id="PRO_5030786758" evidence="5">
    <location>
        <begin position="22"/>
        <end position="876"/>
    </location>
</feature>
<dbReference type="PANTHER" id="PTHR30329">
    <property type="entry name" value="STATOR ELEMENT OF FLAGELLAR MOTOR COMPLEX"/>
    <property type="match status" value="1"/>
</dbReference>
<keyword evidence="8" id="KW-1185">Reference proteome</keyword>
<feature type="signal peptide" evidence="5">
    <location>
        <begin position="1"/>
        <end position="21"/>
    </location>
</feature>
<comment type="caution">
    <text evidence="7">The sequence shown here is derived from an EMBL/GenBank/DDBJ whole genome shotgun (WGS) entry which is preliminary data.</text>
</comment>
<evidence type="ECO:0000256" key="2">
    <source>
        <dbReference type="ARBA" id="ARBA00023136"/>
    </source>
</evidence>
<dbReference type="Proteomes" id="UP000576082">
    <property type="component" value="Unassembled WGS sequence"/>
</dbReference>
<dbReference type="PANTHER" id="PTHR30329:SF21">
    <property type="entry name" value="LIPOPROTEIN YIAD-RELATED"/>
    <property type="match status" value="1"/>
</dbReference>
<dbReference type="SUPFAM" id="SSF82171">
    <property type="entry name" value="DPP6 N-terminal domain-like"/>
    <property type="match status" value="1"/>
</dbReference>
<reference evidence="7 8" key="1">
    <citation type="submission" date="2020-04" db="EMBL/GenBank/DDBJ databases">
        <title>Flammeovirga sp. SR4, a novel species isolated from seawater.</title>
        <authorList>
            <person name="Wang X."/>
        </authorList>
    </citation>
    <scope>NUCLEOTIDE SEQUENCE [LARGE SCALE GENOMIC DNA]</scope>
    <source>
        <strain evidence="7 8">ATCC 23126</strain>
    </source>
</reference>
<evidence type="ECO:0000259" key="6">
    <source>
        <dbReference type="PROSITE" id="PS51123"/>
    </source>
</evidence>
<dbReference type="EMBL" id="JABANE010000063">
    <property type="protein sequence ID" value="NME70406.1"/>
    <property type="molecule type" value="Genomic_DNA"/>
</dbReference>
<feature type="domain" description="OmpA-like" evidence="6">
    <location>
        <begin position="761"/>
        <end position="876"/>
    </location>
</feature>
<protein>
    <submittedName>
        <fullName evidence="7">OmpA family protein</fullName>
    </submittedName>
</protein>
<dbReference type="InterPro" id="IPR006665">
    <property type="entry name" value="OmpA-like"/>
</dbReference>
<gene>
    <name evidence="7" type="ORF">HHU12_20695</name>
</gene>
<dbReference type="Gene3D" id="3.30.1330.60">
    <property type="entry name" value="OmpA-like domain"/>
    <property type="match status" value="1"/>
</dbReference>